<name>A0A2H0YS97_9BACT</name>
<comment type="caution">
    <text evidence="2">The sequence shown here is derived from an EMBL/GenBank/DDBJ whole genome shotgun (WGS) entry which is preliminary data.</text>
</comment>
<evidence type="ECO:0000259" key="1">
    <source>
        <dbReference type="PROSITE" id="PS51462"/>
    </source>
</evidence>
<dbReference type="PANTHER" id="PTHR10885">
    <property type="entry name" value="ISOPENTENYL-DIPHOSPHATE DELTA-ISOMERASE"/>
    <property type="match status" value="1"/>
</dbReference>
<protein>
    <recommendedName>
        <fullName evidence="1">Nudix hydrolase domain-containing protein</fullName>
    </recommendedName>
</protein>
<dbReference type="EMBL" id="PEXV01000117">
    <property type="protein sequence ID" value="PIS41357.1"/>
    <property type="molecule type" value="Genomic_DNA"/>
</dbReference>
<dbReference type="Pfam" id="PF00293">
    <property type="entry name" value="NUDIX"/>
    <property type="match status" value="1"/>
</dbReference>
<proteinExistence type="predicted"/>
<dbReference type="GO" id="GO:0003824">
    <property type="term" value="F:catalytic activity"/>
    <property type="evidence" value="ECO:0007669"/>
    <property type="project" value="UniProtKB-ARBA"/>
</dbReference>
<dbReference type="SUPFAM" id="SSF55811">
    <property type="entry name" value="Nudix"/>
    <property type="match status" value="1"/>
</dbReference>
<dbReference type="InterPro" id="IPR000086">
    <property type="entry name" value="NUDIX_hydrolase_dom"/>
</dbReference>
<dbReference type="AlphaFoldDB" id="A0A2H0YS97"/>
<organism evidence="2 3">
    <name type="scientific">Candidatus Kerfeldbacteria bacterium CG08_land_8_20_14_0_20_42_7</name>
    <dbReference type="NCBI Taxonomy" id="2014245"/>
    <lineage>
        <taxon>Bacteria</taxon>
        <taxon>Candidatus Kerfeldiibacteriota</taxon>
    </lineage>
</organism>
<evidence type="ECO:0000313" key="2">
    <source>
        <dbReference type="EMBL" id="PIS41357.1"/>
    </source>
</evidence>
<feature type="domain" description="Nudix hydrolase" evidence="1">
    <location>
        <begin position="33"/>
        <end position="115"/>
    </location>
</feature>
<dbReference type="PANTHER" id="PTHR10885:SF0">
    <property type="entry name" value="ISOPENTENYL-DIPHOSPHATE DELTA-ISOMERASE"/>
    <property type="match status" value="1"/>
</dbReference>
<dbReference type="Gene3D" id="3.90.79.10">
    <property type="entry name" value="Nucleoside Triphosphate Pyrophosphohydrolase"/>
    <property type="match status" value="1"/>
</dbReference>
<dbReference type="PROSITE" id="PS51462">
    <property type="entry name" value="NUDIX"/>
    <property type="match status" value="1"/>
</dbReference>
<accession>A0A2H0YS97</accession>
<dbReference type="InterPro" id="IPR015797">
    <property type="entry name" value="NUDIX_hydrolase-like_dom_sf"/>
</dbReference>
<dbReference type="Proteomes" id="UP000228711">
    <property type="component" value="Unassembled WGS sequence"/>
</dbReference>
<reference evidence="3" key="1">
    <citation type="submission" date="2017-09" db="EMBL/GenBank/DDBJ databases">
        <title>Depth-based differentiation of microbial function through sediment-hosted aquifers and enrichment of novel symbionts in the deep terrestrial subsurface.</title>
        <authorList>
            <person name="Probst A.J."/>
            <person name="Ladd B."/>
            <person name="Jarett J.K."/>
            <person name="Geller-Mcgrath D.E."/>
            <person name="Sieber C.M.K."/>
            <person name="Emerson J.B."/>
            <person name="Anantharaman K."/>
            <person name="Thomas B.C."/>
            <person name="Malmstrom R."/>
            <person name="Stieglmeier M."/>
            <person name="Klingl A."/>
            <person name="Woyke T."/>
            <person name="Ryan C.M."/>
            <person name="Banfield J.F."/>
        </authorList>
    </citation>
    <scope>NUCLEOTIDE SEQUENCE [LARGE SCALE GENOMIC DNA]</scope>
</reference>
<gene>
    <name evidence="2" type="ORF">COT25_03535</name>
</gene>
<sequence>MSHMSTEEFLEIMDDKCRVIGTVIRQEAERANYITQNVLVFVFTQDRHLWIQKRPMSKKHFPGMWDISACGGMLKGEQPQQSAHREQKEEMGFSSDLRFVETFLNEFPGEDGSQR</sequence>
<evidence type="ECO:0000313" key="3">
    <source>
        <dbReference type="Proteomes" id="UP000228711"/>
    </source>
</evidence>